<dbReference type="InterPro" id="IPR010710">
    <property type="entry name" value="DUF1289"/>
</dbReference>
<dbReference type="STRING" id="318161.Sden_2035"/>
<accession>Q12MK9</accession>
<dbReference type="eggNOG" id="COG3313">
    <property type="taxonomic scope" value="Bacteria"/>
</dbReference>
<protein>
    <recommendedName>
        <fullName evidence="3">Fe-S protein-like protein</fullName>
    </recommendedName>
</protein>
<organism evidence="1 2">
    <name type="scientific">Shewanella denitrificans (strain OS217 / ATCC BAA-1090 / DSM 15013)</name>
    <dbReference type="NCBI Taxonomy" id="318161"/>
    <lineage>
        <taxon>Bacteria</taxon>
        <taxon>Pseudomonadati</taxon>
        <taxon>Pseudomonadota</taxon>
        <taxon>Gammaproteobacteria</taxon>
        <taxon>Alteromonadales</taxon>
        <taxon>Shewanellaceae</taxon>
        <taxon>Shewanella</taxon>
    </lineage>
</organism>
<dbReference type="Proteomes" id="UP000001982">
    <property type="component" value="Chromosome"/>
</dbReference>
<evidence type="ECO:0000313" key="2">
    <source>
        <dbReference type="Proteomes" id="UP000001982"/>
    </source>
</evidence>
<evidence type="ECO:0000313" key="1">
    <source>
        <dbReference type="EMBL" id="ABE55317.1"/>
    </source>
</evidence>
<dbReference type="EMBL" id="CP000302">
    <property type="protein sequence ID" value="ABE55317.1"/>
    <property type="molecule type" value="Genomic_DNA"/>
</dbReference>
<dbReference type="Pfam" id="PF06945">
    <property type="entry name" value="DUF1289"/>
    <property type="match status" value="1"/>
</dbReference>
<evidence type="ECO:0008006" key="3">
    <source>
        <dbReference type="Google" id="ProtNLM"/>
    </source>
</evidence>
<reference evidence="1 2" key="1">
    <citation type="submission" date="2006-03" db="EMBL/GenBank/DDBJ databases">
        <title>Complete sequence of Shewanella denitrificans OS217.</title>
        <authorList>
            <consortium name="US DOE Joint Genome Institute"/>
            <person name="Copeland A."/>
            <person name="Lucas S."/>
            <person name="Lapidus A."/>
            <person name="Barry K."/>
            <person name="Detter J.C."/>
            <person name="Glavina del Rio T."/>
            <person name="Hammon N."/>
            <person name="Israni S."/>
            <person name="Dalin E."/>
            <person name="Tice H."/>
            <person name="Pitluck S."/>
            <person name="Brettin T."/>
            <person name="Bruce D."/>
            <person name="Han C."/>
            <person name="Tapia R."/>
            <person name="Gilna P."/>
            <person name="Kiss H."/>
            <person name="Schmutz J."/>
            <person name="Larimer F."/>
            <person name="Land M."/>
            <person name="Hauser L."/>
            <person name="Kyrpides N."/>
            <person name="Lykidis A."/>
            <person name="Richardson P."/>
        </authorList>
    </citation>
    <scope>NUCLEOTIDE SEQUENCE [LARGE SCALE GENOMIC DNA]</scope>
    <source>
        <strain evidence="2">OS217 / ATCC BAA-1090 / DSM 15013</strain>
    </source>
</reference>
<dbReference type="AlphaFoldDB" id="Q12MK9"/>
<sequence length="65" mass="7156">MSPCVRHCCLDANDVCLGCQRTLVEILAWHSMADSQKQQLMAELPLRQLGGKPSASSIMNQNKKA</sequence>
<dbReference type="PANTHER" id="PTHR35175:SF2">
    <property type="entry name" value="DUF1289 DOMAIN-CONTAINING PROTEIN"/>
    <property type="match status" value="1"/>
</dbReference>
<keyword evidence="2" id="KW-1185">Reference proteome</keyword>
<dbReference type="PANTHER" id="PTHR35175">
    <property type="entry name" value="DUF1289 DOMAIN-CONTAINING PROTEIN"/>
    <property type="match status" value="1"/>
</dbReference>
<gene>
    <name evidence="1" type="ordered locus">Sden_2035</name>
</gene>
<dbReference type="KEGG" id="sdn:Sden_2035"/>
<name>Q12MK9_SHEDO</name>
<proteinExistence type="predicted"/>
<dbReference type="HOGENOM" id="CLU_162538_4_2_6"/>